<accession>A0A397G3Y4</accession>
<evidence type="ECO:0000313" key="1">
    <source>
        <dbReference type="EMBL" id="RHZ45741.1"/>
    </source>
</evidence>
<name>A0A397G3Y4_9GLOM</name>
<keyword evidence="2" id="KW-1185">Reference proteome</keyword>
<dbReference type="Proteomes" id="UP000266861">
    <property type="component" value="Unassembled WGS sequence"/>
</dbReference>
<evidence type="ECO:0000313" key="2">
    <source>
        <dbReference type="Proteomes" id="UP000266861"/>
    </source>
</evidence>
<dbReference type="STRING" id="1348612.A0A397G3Y4"/>
<proteinExistence type="predicted"/>
<dbReference type="OrthoDB" id="2447036at2759"/>
<dbReference type="AlphaFoldDB" id="A0A397G3Y4"/>
<organism evidence="1 2">
    <name type="scientific">Diversispora epigaea</name>
    <dbReference type="NCBI Taxonomy" id="1348612"/>
    <lineage>
        <taxon>Eukaryota</taxon>
        <taxon>Fungi</taxon>
        <taxon>Fungi incertae sedis</taxon>
        <taxon>Mucoromycota</taxon>
        <taxon>Glomeromycotina</taxon>
        <taxon>Glomeromycetes</taxon>
        <taxon>Diversisporales</taxon>
        <taxon>Diversisporaceae</taxon>
        <taxon>Diversispora</taxon>
    </lineage>
</organism>
<dbReference type="EMBL" id="PQFF01000540">
    <property type="protein sequence ID" value="RHZ45741.1"/>
    <property type="molecule type" value="Genomic_DNA"/>
</dbReference>
<reference evidence="1 2" key="1">
    <citation type="submission" date="2018-08" db="EMBL/GenBank/DDBJ databases">
        <title>Genome and evolution of the arbuscular mycorrhizal fungus Diversispora epigaea (formerly Glomus versiforme) and its bacterial endosymbionts.</title>
        <authorList>
            <person name="Sun X."/>
            <person name="Fei Z."/>
            <person name="Harrison M."/>
        </authorList>
    </citation>
    <scope>NUCLEOTIDE SEQUENCE [LARGE SCALE GENOMIC DNA]</scope>
    <source>
        <strain evidence="1 2">IT104</strain>
    </source>
</reference>
<protein>
    <submittedName>
        <fullName evidence="1">Uncharacterized protein</fullName>
    </submittedName>
</protein>
<gene>
    <name evidence="1" type="ORF">Glove_658g30</name>
</gene>
<comment type="caution">
    <text evidence="1">The sequence shown here is derived from an EMBL/GenBank/DDBJ whole genome shotgun (WGS) entry which is preliminary data.</text>
</comment>
<sequence length="323" mass="36902">MYLYRKIGQNDSYNIKDDDQVLVSSEVTANIADVNSPHAFQNFKISAFLWAKVDPLPNKKNDLKFSIDINDCRAGPMISEKWPLLQKLGIGYFLESVIIWITPISNTSISDKSLYTLKSIPNPSNFNKEISMSEVREYNHGIGASISRDLGVNFNYGKRNEQSSTSTTTEWKLTVDGCGVTGLGWRHQYAANSPFKDLDSRRNFAPGRHSCHWNISEAMSGFRIIITQLLCCKITNGWRKYNPITKSKLKKLCPKMAHTFEISFNSLENFDENFANLKNSEEYHEDLLNVTLAKNSLPQIENSKNYNIGNIKIQRSFKKFEDK</sequence>